<evidence type="ECO:0000313" key="1">
    <source>
        <dbReference type="EMBL" id="SFF60877.1"/>
    </source>
</evidence>
<keyword evidence="2" id="KW-1185">Reference proteome</keyword>
<accession>A0A1I2K6Q1</accession>
<sequence>MKIRTDFVTNSSSVSFIITMHKKIVEVFERWYGESTAIEYKTIRDALKNYMLDKGTRTFLEAEEIYVKKIQFNDDDGVTIDKELLKQENKELDFSNIEEDELWNYIRGEYILNGKLSEIRGFGVTQVDQY</sequence>
<dbReference type="EMBL" id="FONW01000010">
    <property type="protein sequence ID" value="SFF60877.1"/>
    <property type="molecule type" value="Genomic_DNA"/>
</dbReference>
<evidence type="ECO:0000313" key="2">
    <source>
        <dbReference type="Proteomes" id="UP000198964"/>
    </source>
</evidence>
<dbReference type="Proteomes" id="UP000198964">
    <property type="component" value="Unassembled WGS sequence"/>
</dbReference>
<dbReference type="STRING" id="655355.SAMN05216283_110141"/>
<reference evidence="1 2" key="1">
    <citation type="submission" date="2016-10" db="EMBL/GenBank/DDBJ databases">
        <authorList>
            <person name="de Groot N.N."/>
        </authorList>
    </citation>
    <scope>NUCLEOTIDE SEQUENCE [LARGE SCALE GENOMIC DNA]</scope>
    <source>
        <strain evidence="1 2">CGMCC 1.9156</strain>
    </source>
</reference>
<dbReference type="AlphaFoldDB" id="A0A1I2K6Q1"/>
<gene>
    <name evidence="1" type="ORF">SAMN05216283_110141</name>
</gene>
<proteinExistence type="predicted"/>
<name>A0A1I2K6Q1_9BACT</name>
<organism evidence="1 2">
    <name type="scientific">Sunxiuqinia elliptica</name>
    <dbReference type="NCBI Taxonomy" id="655355"/>
    <lineage>
        <taxon>Bacteria</taxon>
        <taxon>Pseudomonadati</taxon>
        <taxon>Bacteroidota</taxon>
        <taxon>Bacteroidia</taxon>
        <taxon>Marinilabiliales</taxon>
        <taxon>Prolixibacteraceae</taxon>
        <taxon>Sunxiuqinia</taxon>
    </lineage>
</organism>
<dbReference type="RefSeq" id="WP_093921002.1">
    <property type="nucleotide sequence ID" value="NZ_FONW01000010.1"/>
</dbReference>
<protein>
    <submittedName>
        <fullName evidence="1">Uncharacterized protein</fullName>
    </submittedName>
</protein>